<dbReference type="SUPFAM" id="SSF53098">
    <property type="entry name" value="Ribonuclease H-like"/>
    <property type="match status" value="1"/>
</dbReference>
<dbReference type="GO" id="GO:0003676">
    <property type="term" value="F:nucleic acid binding"/>
    <property type="evidence" value="ECO:0007669"/>
    <property type="project" value="InterPro"/>
</dbReference>
<dbReference type="RefSeq" id="WP_141923488.1">
    <property type="nucleotide sequence ID" value="NZ_VFQC01000001.1"/>
</dbReference>
<dbReference type="InterPro" id="IPR010997">
    <property type="entry name" value="HRDC-like_sf"/>
</dbReference>
<reference evidence="3 4" key="1">
    <citation type="submission" date="2019-06" db="EMBL/GenBank/DDBJ databases">
        <title>Sequencing the genomes of 1000 actinobacteria strains.</title>
        <authorList>
            <person name="Klenk H.-P."/>
        </authorList>
    </citation>
    <scope>NUCLEOTIDE SEQUENCE [LARGE SCALE GENOMIC DNA]</scope>
    <source>
        <strain evidence="3 4">DSM 45015</strain>
    </source>
</reference>
<dbReference type="AlphaFoldDB" id="A0A543NJD8"/>
<dbReference type="Gene3D" id="1.10.150.80">
    <property type="entry name" value="HRDC domain"/>
    <property type="match status" value="2"/>
</dbReference>
<dbReference type="GO" id="GO:0000166">
    <property type="term" value="F:nucleotide binding"/>
    <property type="evidence" value="ECO:0007669"/>
    <property type="project" value="InterPro"/>
</dbReference>
<dbReference type="SMART" id="SM00341">
    <property type="entry name" value="HRDC"/>
    <property type="match status" value="1"/>
</dbReference>
<comment type="caution">
    <text evidence="3">The sequence shown here is derived from an EMBL/GenBank/DDBJ whole genome shotgun (WGS) entry which is preliminary data.</text>
</comment>
<dbReference type="Pfam" id="PF18305">
    <property type="entry name" value="DNA_pol_A_exoN"/>
    <property type="match status" value="1"/>
</dbReference>
<evidence type="ECO:0000256" key="1">
    <source>
        <dbReference type="SAM" id="MobiDB-lite"/>
    </source>
</evidence>
<dbReference type="InterPro" id="IPR036397">
    <property type="entry name" value="RNaseH_sf"/>
</dbReference>
<feature type="compositionally biased region" description="Basic and acidic residues" evidence="1">
    <location>
        <begin position="21"/>
        <end position="32"/>
    </location>
</feature>
<dbReference type="PROSITE" id="PS50967">
    <property type="entry name" value="HRDC"/>
    <property type="match status" value="1"/>
</dbReference>
<protein>
    <submittedName>
        <fullName evidence="3">Ribonuclease D</fullName>
    </submittedName>
</protein>
<dbReference type="PANTHER" id="PTHR47649:SF1">
    <property type="entry name" value="RIBONUCLEASE D"/>
    <property type="match status" value="1"/>
</dbReference>
<feature type="region of interest" description="Disordered" evidence="1">
    <location>
        <begin position="317"/>
        <end position="340"/>
    </location>
</feature>
<gene>
    <name evidence="3" type="ORF">FHX37_1827</name>
</gene>
<evidence type="ECO:0000259" key="2">
    <source>
        <dbReference type="PROSITE" id="PS50967"/>
    </source>
</evidence>
<dbReference type="GO" id="GO:0008408">
    <property type="term" value="F:3'-5' exonuclease activity"/>
    <property type="evidence" value="ECO:0007669"/>
    <property type="project" value="InterPro"/>
</dbReference>
<evidence type="ECO:0000313" key="4">
    <source>
        <dbReference type="Proteomes" id="UP000317422"/>
    </source>
</evidence>
<dbReference type="InterPro" id="IPR002121">
    <property type="entry name" value="HRDC_dom"/>
</dbReference>
<dbReference type="EMBL" id="VFQC01000001">
    <property type="protein sequence ID" value="TQN31904.1"/>
    <property type="molecule type" value="Genomic_DNA"/>
</dbReference>
<dbReference type="Pfam" id="PF01612">
    <property type="entry name" value="DNA_pol_A_exo1"/>
    <property type="match status" value="1"/>
</dbReference>
<accession>A0A543NJD8</accession>
<dbReference type="InterPro" id="IPR012337">
    <property type="entry name" value="RNaseH-like_sf"/>
</dbReference>
<proteinExistence type="predicted"/>
<dbReference type="Gene3D" id="3.30.420.10">
    <property type="entry name" value="Ribonuclease H-like superfamily/Ribonuclease H"/>
    <property type="match status" value="1"/>
</dbReference>
<dbReference type="Pfam" id="PF00570">
    <property type="entry name" value="HRDC"/>
    <property type="match status" value="1"/>
</dbReference>
<feature type="domain" description="HRDC" evidence="2">
    <location>
        <begin position="241"/>
        <end position="321"/>
    </location>
</feature>
<dbReference type="SUPFAM" id="SSF47819">
    <property type="entry name" value="HRDC-like"/>
    <property type="match status" value="1"/>
</dbReference>
<dbReference type="InterPro" id="IPR041605">
    <property type="entry name" value="Exo_C"/>
</dbReference>
<sequence>MANVLNSKTGSPEPEPDGSEEGNRAPLLEEPRGGVPSVVETADQLSRVVADFARGQGPVAVDAERASGYRYSQRAYLVQLRRSGAGSALVDPVACPDLSELDAALSDAEMVLHAAHQDLPCLDELSLRPRTLFDTELAGRLLGYQRVGLGTMVERFLGVRLAKEHSAVDWSVRPLPEEWLAYAALDVEVLTELRDALHEELSAAGKLGWAREEFAAVLSAPPKEPRTEPWRRTSGIHRVRNQRALGAVRELWQERDRIAQERDVAPGRVVPDSGLVEAAIAMPRTERQLVAIKPFGVRLARRYVPSWLRAVNRVRDMPDADLPRPGTPGDGPPPTNRWADRDPAAAQRLESARARVRALAEQVTMPAENLLPPDAVRRLCWTPPETIDVTTVSEHLRRNNAREWQISLTAGELTGVLGGPGN</sequence>
<dbReference type="InterPro" id="IPR002562">
    <property type="entry name" value="3'-5'_exonuclease_dom"/>
</dbReference>
<name>A0A543NJD8_9ACTN</name>
<evidence type="ECO:0000313" key="3">
    <source>
        <dbReference type="EMBL" id="TQN31904.1"/>
    </source>
</evidence>
<dbReference type="OrthoDB" id="144122at2"/>
<dbReference type="CDD" id="cd06142">
    <property type="entry name" value="RNaseD_exo"/>
    <property type="match status" value="1"/>
</dbReference>
<organism evidence="3 4">
    <name type="scientific">Haloactinospora alba</name>
    <dbReference type="NCBI Taxonomy" id="405555"/>
    <lineage>
        <taxon>Bacteria</taxon>
        <taxon>Bacillati</taxon>
        <taxon>Actinomycetota</taxon>
        <taxon>Actinomycetes</taxon>
        <taxon>Streptosporangiales</taxon>
        <taxon>Nocardiopsidaceae</taxon>
        <taxon>Haloactinospora</taxon>
    </lineage>
</organism>
<feature type="region of interest" description="Disordered" evidence="1">
    <location>
        <begin position="1"/>
        <end position="34"/>
    </location>
</feature>
<dbReference type="InterPro" id="IPR051086">
    <property type="entry name" value="RNase_D-like"/>
</dbReference>
<dbReference type="Proteomes" id="UP000317422">
    <property type="component" value="Unassembled WGS sequence"/>
</dbReference>
<dbReference type="SMART" id="SM00474">
    <property type="entry name" value="35EXOc"/>
    <property type="match status" value="1"/>
</dbReference>
<dbReference type="InterPro" id="IPR044876">
    <property type="entry name" value="HRDC_dom_sf"/>
</dbReference>
<dbReference type="GO" id="GO:0006139">
    <property type="term" value="P:nucleobase-containing compound metabolic process"/>
    <property type="evidence" value="ECO:0007669"/>
    <property type="project" value="InterPro"/>
</dbReference>
<dbReference type="PANTHER" id="PTHR47649">
    <property type="entry name" value="RIBONUCLEASE D"/>
    <property type="match status" value="1"/>
</dbReference>
<keyword evidence="4" id="KW-1185">Reference proteome</keyword>